<dbReference type="InterPro" id="IPR018060">
    <property type="entry name" value="HTH_AraC"/>
</dbReference>
<evidence type="ECO:0000256" key="4">
    <source>
        <dbReference type="PROSITE-ProRule" id="PRU00169"/>
    </source>
</evidence>
<dbReference type="PANTHER" id="PTHR43280">
    <property type="entry name" value="ARAC-FAMILY TRANSCRIPTIONAL REGULATOR"/>
    <property type="match status" value="1"/>
</dbReference>
<evidence type="ECO:0000256" key="1">
    <source>
        <dbReference type="ARBA" id="ARBA00023015"/>
    </source>
</evidence>
<dbReference type="InterPro" id="IPR009057">
    <property type="entry name" value="Homeodomain-like_sf"/>
</dbReference>
<dbReference type="SUPFAM" id="SSF46689">
    <property type="entry name" value="Homeodomain-like"/>
    <property type="match status" value="2"/>
</dbReference>
<keyword evidence="8" id="KW-1185">Reference proteome</keyword>
<keyword evidence="3" id="KW-0804">Transcription</keyword>
<dbReference type="PROSITE" id="PS01124">
    <property type="entry name" value="HTH_ARAC_FAMILY_2"/>
    <property type="match status" value="1"/>
</dbReference>
<evidence type="ECO:0000259" key="6">
    <source>
        <dbReference type="PROSITE" id="PS50110"/>
    </source>
</evidence>
<accession>A0ABT6TJ88</accession>
<dbReference type="InterPro" id="IPR001789">
    <property type="entry name" value="Sig_transdc_resp-reg_receiver"/>
</dbReference>
<proteinExistence type="predicted"/>
<keyword evidence="2" id="KW-0238">DNA-binding</keyword>
<keyword evidence="4" id="KW-0597">Phosphoprotein</keyword>
<evidence type="ECO:0000313" key="7">
    <source>
        <dbReference type="EMBL" id="MDI4646890.1"/>
    </source>
</evidence>
<dbReference type="PROSITE" id="PS00041">
    <property type="entry name" value="HTH_ARAC_FAMILY_1"/>
    <property type="match status" value="1"/>
</dbReference>
<name>A0ABT6TJ88_9BACL</name>
<feature type="modified residue" description="4-aspartylphosphate" evidence="4">
    <location>
        <position position="55"/>
    </location>
</feature>
<dbReference type="InterPro" id="IPR020449">
    <property type="entry name" value="Tscrpt_reg_AraC-type_HTH"/>
</dbReference>
<evidence type="ECO:0000256" key="3">
    <source>
        <dbReference type="ARBA" id="ARBA00023163"/>
    </source>
</evidence>
<feature type="domain" description="HTH araC/xylS-type" evidence="5">
    <location>
        <begin position="354"/>
        <end position="452"/>
    </location>
</feature>
<dbReference type="CDD" id="cd17536">
    <property type="entry name" value="REC_YesN-like"/>
    <property type="match status" value="1"/>
</dbReference>
<organism evidence="7 8">
    <name type="scientific">Cohnella hashimotonis</name>
    <dbReference type="NCBI Taxonomy" id="2826895"/>
    <lineage>
        <taxon>Bacteria</taxon>
        <taxon>Bacillati</taxon>
        <taxon>Bacillota</taxon>
        <taxon>Bacilli</taxon>
        <taxon>Bacillales</taxon>
        <taxon>Paenibacillaceae</taxon>
        <taxon>Cohnella</taxon>
    </lineage>
</organism>
<dbReference type="EMBL" id="JAGRPV010000001">
    <property type="protein sequence ID" value="MDI4646890.1"/>
    <property type="molecule type" value="Genomic_DNA"/>
</dbReference>
<dbReference type="SMART" id="SM00342">
    <property type="entry name" value="HTH_ARAC"/>
    <property type="match status" value="1"/>
</dbReference>
<feature type="domain" description="Response regulatory" evidence="6">
    <location>
        <begin position="3"/>
        <end position="121"/>
    </location>
</feature>
<dbReference type="Gene3D" id="1.10.10.60">
    <property type="entry name" value="Homeodomain-like"/>
    <property type="match status" value="2"/>
</dbReference>
<dbReference type="RefSeq" id="WP_282909701.1">
    <property type="nucleotide sequence ID" value="NZ_JAGRPV010000001.1"/>
</dbReference>
<dbReference type="PRINTS" id="PR00032">
    <property type="entry name" value="HTHARAC"/>
</dbReference>
<dbReference type="SUPFAM" id="SSF52172">
    <property type="entry name" value="CheY-like"/>
    <property type="match status" value="1"/>
</dbReference>
<evidence type="ECO:0000313" key="8">
    <source>
        <dbReference type="Proteomes" id="UP001161691"/>
    </source>
</evidence>
<evidence type="ECO:0000256" key="2">
    <source>
        <dbReference type="ARBA" id="ARBA00023125"/>
    </source>
</evidence>
<dbReference type="Pfam" id="PF12833">
    <property type="entry name" value="HTH_18"/>
    <property type="match status" value="1"/>
</dbReference>
<dbReference type="Gene3D" id="3.40.50.2300">
    <property type="match status" value="1"/>
</dbReference>
<dbReference type="InterPro" id="IPR018062">
    <property type="entry name" value="HTH_AraC-typ_CS"/>
</dbReference>
<dbReference type="Proteomes" id="UP001161691">
    <property type="component" value="Unassembled WGS sequence"/>
</dbReference>
<protein>
    <submittedName>
        <fullName evidence="7">Response regulator</fullName>
    </submittedName>
</protein>
<dbReference type="PROSITE" id="PS50110">
    <property type="entry name" value="RESPONSE_REGULATORY"/>
    <property type="match status" value="1"/>
</dbReference>
<keyword evidence="1" id="KW-0805">Transcription regulation</keyword>
<evidence type="ECO:0000259" key="5">
    <source>
        <dbReference type="PROSITE" id="PS01124"/>
    </source>
</evidence>
<sequence length="457" mass="51952">MTQVLIVDDEPIIVNSIHQLLSETERMDLTLHCAYNVYEALDCLQRVRIDIVISDIRMPGMTGIELQDRIVRSWPRCKIIFLTGYNDFDYARQAIRSGGIVDYVLKNEDDQVLIDAVRKALEQLEQVESREKYMAELKSKLYVQQSSLRSAVLLSQMLDPLVAGGDRSDLFAGAGIALTADKPALLVVGRIDDWKEGTDEADHPLLLYACQNIAEEYLRPSAVFVSLVFDSNRLLWFIQPGGEGGETPWSMADRPAEEVWDNLKSRLYGVMEVVQDTCRRMLRLSVSFAIGRAPVPWNGMSASFRHLNGLLGEDRKDARSLLIQDGEHIPGNGQGAGTACQDQSEEAQQHRLVVRLNGYIQDHLHGDLSLTRLSEVVHHSPTYLSRLYKRMTGRMLSDYITDERMERARTLLAEPALRIQDVASRIGYEAAPQFNRSFKKRYKMTPQEYRDRLLYGE</sequence>
<gene>
    <name evidence="7" type="ORF">KB449_18085</name>
</gene>
<comment type="caution">
    <text evidence="7">The sequence shown here is derived from an EMBL/GenBank/DDBJ whole genome shotgun (WGS) entry which is preliminary data.</text>
</comment>
<dbReference type="SMART" id="SM00448">
    <property type="entry name" value="REC"/>
    <property type="match status" value="1"/>
</dbReference>
<dbReference type="InterPro" id="IPR011006">
    <property type="entry name" value="CheY-like_superfamily"/>
</dbReference>
<reference evidence="7" key="1">
    <citation type="submission" date="2023-04" db="EMBL/GenBank/DDBJ databases">
        <title>Comparative genomic analysis of Cohnella hashimotonis sp. nov., isolated from the International Space Station.</title>
        <authorList>
            <person name="Venkateswaran K."/>
            <person name="Simpson A."/>
        </authorList>
    </citation>
    <scope>NUCLEOTIDE SEQUENCE</scope>
    <source>
        <strain evidence="7">F6_2S_P_1</strain>
    </source>
</reference>
<dbReference type="Pfam" id="PF00072">
    <property type="entry name" value="Response_reg"/>
    <property type="match status" value="1"/>
</dbReference>
<dbReference type="PANTHER" id="PTHR43280:SF2">
    <property type="entry name" value="HTH-TYPE TRANSCRIPTIONAL REGULATOR EXSA"/>
    <property type="match status" value="1"/>
</dbReference>